<proteinExistence type="predicted"/>
<dbReference type="AlphaFoldDB" id="A0A2P4XNZ5"/>
<evidence type="ECO:0000313" key="2">
    <source>
        <dbReference type="Proteomes" id="UP000237271"/>
    </source>
</evidence>
<accession>A0A2P4XNZ5</accession>
<reference evidence="1 2" key="1">
    <citation type="journal article" date="2017" name="Genome Biol. Evol.">
        <title>Phytophthora megakarya and P. palmivora, closely related causal agents of cacao black pod rot, underwent increases in genome sizes and gene numbers by different mechanisms.</title>
        <authorList>
            <person name="Ali S.S."/>
            <person name="Shao J."/>
            <person name="Lary D.J."/>
            <person name="Kronmiller B."/>
            <person name="Shen D."/>
            <person name="Strem M.D."/>
            <person name="Amoako-Attah I."/>
            <person name="Akrofi A.Y."/>
            <person name="Begoude B.A."/>
            <person name="Ten Hoopen G.M."/>
            <person name="Coulibaly K."/>
            <person name="Kebe B.I."/>
            <person name="Melnick R.L."/>
            <person name="Guiltinan M.J."/>
            <person name="Tyler B.M."/>
            <person name="Meinhardt L.W."/>
            <person name="Bailey B.A."/>
        </authorList>
    </citation>
    <scope>NUCLEOTIDE SEQUENCE [LARGE SCALE GENOMIC DNA]</scope>
    <source>
        <strain evidence="2">sbr112.9</strain>
    </source>
</reference>
<dbReference type="EMBL" id="NCKW01009442">
    <property type="protein sequence ID" value="POM67280.1"/>
    <property type="molecule type" value="Genomic_DNA"/>
</dbReference>
<comment type="caution">
    <text evidence="1">The sequence shown here is derived from an EMBL/GenBank/DDBJ whole genome shotgun (WGS) entry which is preliminary data.</text>
</comment>
<name>A0A2P4XNZ5_9STRA</name>
<sequence length="86" mass="9602">MQSHSEMPKDSRNVVTMGVSGDVTLCGPDPFPQLLEYWWRLPDPELARGRESPLYPWDPLSIKLNDGGGSRCIRKETSISQISSPS</sequence>
<evidence type="ECO:0000313" key="1">
    <source>
        <dbReference type="EMBL" id="POM67280.1"/>
    </source>
</evidence>
<protein>
    <submittedName>
        <fullName evidence="1">Uncharacterized protein</fullName>
    </submittedName>
</protein>
<gene>
    <name evidence="1" type="ORF">PHPALM_16758</name>
</gene>
<organism evidence="1 2">
    <name type="scientific">Phytophthora palmivora</name>
    <dbReference type="NCBI Taxonomy" id="4796"/>
    <lineage>
        <taxon>Eukaryota</taxon>
        <taxon>Sar</taxon>
        <taxon>Stramenopiles</taxon>
        <taxon>Oomycota</taxon>
        <taxon>Peronosporomycetes</taxon>
        <taxon>Peronosporales</taxon>
        <taxon>Peronosporaceae</taxon>
        <taxon>Phytophthora</taxon>
    </lineage>
</organism>
<dbReference type="Proteomes" id="UP000237271">
    <property type="component" value="Unassembled WGS sequence"/>
</dbReference>
<keyword evidence="2" id="KW-1185">Reference proteome</keyword>